<proteinExistence type="predicted"/>
<reference evidence="1 2" key="1">
    <citation type="journal article" date="2018" name="Mol. Ecol.">
        <title>The obligate alkalophilic soda-lake fungus Sodiomyces alkalinus has shifted to a protein diet.</title>
        <authorList>
            <person name="Grum-Grzhimaylo A.A."/>
            <person name="Falkoski D.L."/>
            <person name="van den Heuvel J."/>
            <person name="Valero-Jimenez C.A."/>
            <person name="Min B."/>
            <person name="Choi I.G."/>
            <person name="Lipzen A."/>
            <person name="Daum C.G."/>
            <person name="Aanen D.K."/>
            <person name="Tsang A."/>
            <person name="Henrissat B."/>
            <person name="Bilanenko E.N."/>
            <person name="de Vries R.P."/>
            <person name="van Kan J.A.L."/>
            <person name="Grigoriev I.V."/>
            <person name="Debets A.J.M."/>
        </authorList>
    </citation>
    <scope>NUCLEOTIDE SEQUENCE [LARGE SCALE GENOMIC DNA]</scope>
    <source>
        <strain evidence="1 2">F11</strain>
    </source>
</reference>
<name>A0A3N2PXQ6_SODAK</name>
<dbReference type="Proteomes" id="UP000272025">
    <property type="component" value="Unassembled WGS sequence"/>
</dbReference>
<dbReference type="EMBL" id="ML119054">
    <property type="protein sequence ID" value="ROT39125.1"/>
    <property type="molecule type" value="Genomic_DNA"/>
</dbReference>
<evidence type="ECO:0000313" key="2">
    <source>
        <dbReference type="Proteomes" id="UP000272025"/>
    </source>
</evidence>
<protein>
    <submittedName>
        <fullName evidence="1">Uncharacterized protein</fullName>
    </submittedName>
</protein>
<dbReference type="GeneID" id="39583444"/>
<dbReference type="AlphaFoldDB" id="A0A3N2PXQ6"/>
<gene>
    <name evidence="1" type="ORF">SODALDRAFT_378236</name>
</gene>
<evidence type="ECO:0000313" key="1">
    <source>
        <dbReference type="EMBL" id="ROT39125.1"/>
    </source>
</evidence>
<keyword evidence="2" id="KW-1185">Reference proteome</keyword>
<sequence>MVERGEIGPLTNAAVVVTQVGRRVRIIRTPAACFSLFSELGFSIATQTWRSVYSTRTKKCTKVGEGHKRNNKWERRTKTNRADRLATWVMQDVLRSVANMGLFSDPSRLRLSLRRRYFRSSPMPNNTRSFQIFSAPSSQSSRETPSSLLVCLAGAPPSTARRNQASREIVGESWLVGALSPKELRMSSNVRCEAGESKSR</sequence>
<organism evidence="1 2">
    <name type="scientific">Sodiomyces alkalinus (strain CBS 110278 / VKM F-3762 / F11)</name>
    <name type="common">Alkaliphilic filamentous fungus</name>
    <dbReference type="NCBI Taxonomy" id="1314773"/>
    <lineage>
        <taxon>Eukaryota</taxon>
        <taxon>Fungi</taxon>
        <taxon>Dikarya</taxon>
        <taxon>Ascomycota</taxon>
        <taxon>Pezizomycotina</taxon>
        <taxon>Sordariomycetes</taxon>
        <taxon>Hypocreomycetidae</taxon>
        <taxon>Glomerellales</taxon>
        <taxon>Plectosphaerellaceae</taxon>
        <taxon>Sodiomyces</taxon>
    </lineage>
</organism>
<accession>A0A3N2PXQ6</accession>
<dbReference type="RefSeq" id="XP_028466931.1">
    <property type="nucleotide sequence ID" value="XM_028614967.1"/>
</dbReference>